<dbReference type="Proteomes" id="UP000215316">
    <property type="component" value="Unassembled WGS sequence"/>
</dbReference>
<dbReference type="GO" id="GO:0003993">
    <property type="term" value="F:acid phosphatase activity"/>
    <property type="evidence" value="ECO:0007669"/>
    <property type="project" value="UniProtKB-EC"/>
</dbReference>
<dbReference type="CDD" id="cd03397">
    <property type="entry name" value="PAP2_acid_phosphatase"/>
    <property type="match status" value="1"/>
</dbReference>
<name>A0A225CMZ9_9MICO</name>
<keyword evidence="7" id="KW-0378">Hydrolase</keyword>
<gene>
    <name evidence="11" type="ORF">B5P24_07195</name>
</gene>
<feature type="transmembrane region" description="Helical" evidence="9">
    <location>
        <begin position="481"/>
        <end position="502"/>
    </location>
</feature>
<evidence type="ECO:0000256" key="6">
    <source>
        <dbReference type="ARBA" id="ARBA00022764"/>
    </source>
</evidence>
<feature type="region of interest" description="Disordered" evidence="8">
    <location>
        <begin position="434"/>
        <end position="464"/>
    </location>
</feature>
<evidence type="ECO:0000256" key="4">
    <source>
        <dbReference type="ARBA" id="ARBA00012646"/>
    </source>
</evidence>
<dbReference type="Pfam" id="PF01569">
    <property type="entry name" value="PAP2"/>
    <property type="match status" value="1"/>
</dbReference>
<dbReference type="InterPro" id="IPR018296">
    <property type="entry name" value="Acid_Pase_classA_bac_CS"/>
</dbReference>
<keyword evidence="5" id="KW-0732">Signal</keyword>
<comment type="caution">
    <text evidence="11">The sequence shown here is derived from an EMBL/GenBank/DDBJ whole genome shotgun (WGS) entry which is preliminary data.</text>
</comment>
<accession>A0A225CMZ9</accession>
<protein>
    <recommendedName>
        <fullName evidence="4">acid phosphatase</fullName>
        <ecNumber evidence="4">3.1.3.2</ecNumber>
    </recommendedName>
</protein>
<evidence type="ECO:0000259" key="10">
    <source>
        <dbReference type="SMART" id="SM00014"/>
    </source>
</evidence>
<comment type="subcellular location">
    <subcellularLocation>
        <location evidence="2">Periplasm</location>
    </subcellularLocation>
</comment>
<dbReference type="PROSITE" id="PS01157">
    <property type="entry name" value="ACID_PHOSPH_CL_A"/>
    <property type="match status" value="1"/>
</dbReference>
<dbReference type="Gene3D" id="1.20.144.10">
    <property type="entry name" value="Phosphatidic acid phosphatase type 2/haloperoxidase"/>
    <property type="match status" value="1"/>
</dbReference>
<evidence type="ECO:0000256" key="2">
    <source>
        <dbReference type="ARBA" id="ARBA00004418"/>
    </source>
</evidence>
<dbReference type="InterPro" id="IPR036938">
    <property type="entry name" value="PAP2/HPO_sf"/>
</dbReference>
<keyword evidence="9" id="KW-0472">Membrane</keyword>
<reference evidence="11" key="1">
    <citation type="submission" date="2017-08" db="EMBL/GenBank/DDBJ databases">
        <title>Genomes of multiple Clavibacter strains from different subspecies.</title>
        <authorList>
            <person name="Yuan X.-K."/>
            <person name="Li X.-S."/>
            <person name="Nie J."/>
            <person name="De Boer S.H."/>
        </authorList>
    </citation>
    <scope>NUCLEOTIDE SEQUENCE [LARGE SCALE GENOMIC DNA]</scope>
    <source>
        <strain evidence="11">ATCC 33566</strain>
    </source>
</reference>
<dbReference type="EC" id="3.1.3.2" evidence="4"/>
<feature type="region of interest" description="Disordered" evidence="8">
    <location>
        <begin position="1"/>
        <end position="33"/>
    </location>
</feature>
<dbReference type="EMBL" id="MZMQ01000001">
    <property type="protein sequence ID" value="OQJ62794.1"/>
    <property type="molecule type" value="Genomic_DNA"/>
</dbReference>
<evidence type="ECO:0000256" key="1">
    <source>
        <dbReference type="ARBA" id="ARBA00000032"/>
    </source>
</evidence>
<evidence type="ECO:0000256" key="8">
    <source>
        <dbReference type="SAM" id="MobiDB-lite"/>
    </source>
</evidence>
<dbReference type="AlphaFoldDB" id="A0A225CMZ9"/>
<evidence type="ECO:0000313" key="12">
    <source>
        <dbReference type="Proteomes" id="UP000215316"/>
    </source>
</evidence>
<dbReference type="OrthoDB" id="9805301at2"/>
<dbReference type="GO" id="GO:0030288">
    <property type="term" value="C:outer membrane-bounded periplasmic space"/>
    <property type="evidence" value="ECO:0007669"/>
    <property type="project" value="InterPro"/>
</dbReference>
<evidence type="ECO:0000256" key="9">
    <source>
        <dbReference type="SAM" id="Phobius"/>
    </source>
</evidence>
<organism evidence="11 12">
    <name type="scientific">Clavibacter tessellarius</name>
    <dbReference type="NCBI Taxonomy" id="31965"/>
    <lineage>
        <taxon>Bacteria</taxon>
        <taxon>Bacillati</taxon>
        <taxon>Actinomycetota</taxon>
        <taxon>Actinomycetes</taxon>
        <taxon>Micrococcales</taxon>
        <taxon>Microbacteriaceae</taxon>
        <taxon>Clavibacter</taxon>
    </lineage>
</organism>
<sequence length="510" mass="52519">MPPPRQPATRGSPGGRRAATVGPYGAGGRSADHPMEGTLIPAITTVRPRARVAALLSATAILGVVLAGPGVSAAQAATVPAPFDQATIDHVYASDATYDFVPMLDAFPALKSGRPDIMQLNDDMTVRINQTAPKAQSDRAIVDQYADMSVSMSDGLGARLGAIYKAARDAGQLPKTAALLNKENGLVGRGGSTGPAKNHYANPRPYVAFPERLQYRDKPGGNAWAGHDGSYPSGHTSQAFWQGVSLATMLPELAPQILARASDAGNNRIVMGAHYPIDVMAGHMMGQEIVQRRWADPEFRDLYAQAATELRQVLEAGCGATLAVCVAADTPYLPTDQALAVYRQRLTYGFPLVGQAGQPMTVPDGAESLLRSSRPDLTDAQRRQVLALTAIDSGEPLDLGAAGSWERIDLAAAMTAKITIAADGTVSLAGAATVDPSPAPAASSAPSDPGATTAGSATATAHPAGRGAAHAATLARTGSDLAPGALAAALGLLVVGGGLVLVRRRRSARG</sequence>
<keyword evidence="9" id="KW-0812">Transmembrane</keyword>
<evidence type="ECO:0000256" key="3">
    <source>
        <dbReference type="ARBA" id="ARBA00009017"/>
    </source>
</evidence>
<dbReference type="InterPro" id="IPR001011">
    <property type="entry name" value="Acid_Pase_classA_bac"/>
</dbReference>
<comment type="catalytic activity">
    <reaction evidence="1">
        <text>a phosphate monoester + H2O = an alcohol + phosphate</text>
        <dbReference type="Rhea" id="RHEA:15017"/>
        <dbReference type="ChEBI" id="CHEBI:15377"/>
        <dbReference type="ChEBI" id="CHEBI:30879"/>
        <dbReference type="ChEBI" id="CHEBI:43474"/>
        <dbReference type="ChEBI" id="CHEBI:67140"/>
        <dbReference type="EC" id="3.1.3.2"/>
    </reaction>
</comment>
<proteinExistence type="inferred from homology"/>
<evidence type="ECO:0000313" key="11">
    <source>
        <dbReference type="EMBL" id="OQJ62794.1"/>
    </source>
</evidence>
<feature type="domain" description="Phosphatidic acid phosphatase type 2/haloperoxidase" evidence="10">
    <location>
        <begin position="184"/>
        <end position="294"/>
    </location>
</feature>
<evidence type="ECO:0000256" key="5">
    <source>
        <dbReference type="ARBA" id="ARBA00022729"/>
    </source>
</evidence>
<keyword evidence="9" id="KW-1133">Transmembrane helix</keyword>
<dbReference type="NCBIfam" id="TIGR01167">
    <property type="entry name" value="LPXTG_anchor"/>
    <property type="match status" value="1"/>
</dbReference>
<dbReference type="InterPro" id="IPR000326">
    <property type="entry name" value="PAP2/HPO"/>
</dbReference>
<dbReference type="SUPFAM" id="SSF48317">
    <property type="entry name" value="Acid phosphatase/Vanadium-dependent haloperoxidase"/>
    <property type="match status" value="1"/>
</dbReference>
<evidence type="ECO:0000256" key="7">
    <source>
        <dbReference type="ARBA" id="ARBA00022801"/>
    </source>
</evidence>
<keyword evidence="12" id="KW-1185">Reference proteome</keyword>
<comment type="similarity">
    <text evidence="3">Belongs to the class A bacterial acid phosphatase family.</text>
</comment>
<keyword evidence="6" id="KW-0574">Periplasm</keyword>
<dbReference type="SMART" id="SM00014">
    <property type="entry name" value="acidPPc"/>
    <property type="match status" value="1"/>
</dbReference>